<name>A0ABX2D5Z3_9CYAN</name>
<comment type="caution">
    <text evidence="2">The sequence shown here is derived from an EMBL/GenBank/DDBJ whole genome shotgun (WGS) entry which is preliminary data.</text>
</comment>
<evidence type="ECO:0008006" key="4">
    <source>
        <dbReference type="Google" id="ProtNLM"/>
    </source>
</evidence>
<feature type="compositionally biased region" description="Polar residues" evidence="1">
    <location>
        <begin position="26"/>
        <end position="39"/>
    </location>
</feature>
<protein>
    <recommendedName>
        <fullName evidence="4">Transposase</fullName>
    </recommendedName>
</protein>
<dbReference type="EMBL" id="SRRZ01000168">
    <property type="protein sequence ID" value="NQE37986.1"/>
    <property type="molecule type" value="Genomic_DNA"/>
</dbReference>
<accession>A0ABX2D5Z3</accession>
<gene>
    <name evidence="2" type="ORF">E5S67_05768</name>
</gene>
<evidence type="ECO:0000313" key="3">
    <source>
        <dbReference type="Proteomes" id="UP000702425"/>
    </source>
</evidence>
<keyword evidence="3" id="KW-1185">Reference proteome</keyword>
<organism evidence="2 3">
    <name type="scientific">Microcoleus asticus IPMA8</name>
    <dbReference type="NCBI Taxonomy" id="2563858"/>
    <lineage>
        <taxon>Bacteria</taxon>
        <taxon>Bacillati</taxon>
        <taxon>Cyanobacteriota</taxon>
        <taxon>Cyanophyceae</taxon>
        <taxon>Oscillatoriophycideae</taxon>
        <taxon>Oscillatoriales</taxon>
        <taxon>Microcoleaceae</taxon>
        <taxon>Microcoleus</taxon>
        <taxon>Microcoleus asticus</taxon>
    </lineage>
</organism>
<feature type="region of interest" description="Disordered" evidence="1">
    <location>
        <begin position="18"/>
        <end position="41"/>
    </location>
</feature>
<evidence type="ECO:0000256" key="1">
    <source>
        <dbReference type="SAM" id="MobiDB-lite"/>
    </source>
</evidence>
<dbReference type="Proteomes" id="UP000702425">
    <property type="component" value="Unassembled WGS sequence"/>
</dbReference>
<evidence type="ECO:0000313" key="2">
    <source>
        <dbReference type="EMBL" id="NQE37986.1"/>
    </source>
</evidence>
<proteinExistence type="predicted"/>
<reference evidence="2 3" key="1">
    <citation type="journal article" date="2020" name="Sci. Rep.">
        <title>A novel cyanobacterial geosmin producer, revising GeoA distribution and dispersion patterns in Bacteria.</title>
        <authorList>
            <person name="Churro C."/>
            <person name="Semedo-Aguiar A.P."/>
            <person name="Silva A.D."/>
            <person name="Pereira-Leal J.B."/>
            <person name="Leite R.B."/>
        </authorList>
    </citation>
    <scope>NUCLEOTIDE SEQUENCE [LARGE SCALE GENOMIC DNA]</scope>
    <source>
        <strain evidence="2 3">IPMA8</strain>
    </source>
</reference>
<sequence>MSVSMIVERLLKRYQLTGDIQPRPQGGSQKSELNGYSSQLHERVKKYPESIVVRIL</sequence>